<feature type="domain" description="Major facilitator superfamily (MFS) profile" evidence="9">
    <location>
        <begin position="74"/>
        <end position="459"/>
    </location>
</feature>
<feature type="transmembrane region" description="Helical" evidence="8">
    <location>
        <begin position="306"/>
        <end position="327"/>
    </location>
</feature>
<evidence type="ECO:0000256" key="8">
    <source>
        <dbReference type="SAM" id="Phobius"/>
    </source>
</evidence>
<dbReference type="Gene3D" id="1.20.1250.20">
    <property type="entry name" value="MFS general substrate transporter like domains"/>
    <property type="match status" value="1"/>
</dbReference>
<dbReference type="Proteomes" id="UP000280698">
    <property type="component" value="Unassembled WGS sequence"/>
</dbReference>
<dbReference type="PROSITE" id="PS50850">
    <property type="entry name" value="MFS"/>
    <property type="match status" value="1"/>
</dbReference>
<gene>
    <name evidence="10" type="ORF">EFE23_21605</name>
</gene>
<dbReference type="InterPro" id="IPR020846">
    <property type="entry name" value="MFS_dom"/>
</dbReference>
<keyword evidence="3" id="KW-1003">Cell membrane</keyword>
<dbReference type="SUPFAM" id="SSF103473">
    <property type="entry name" value="MFS general substrate transporter"/>
    <property type="match status" value="1"/>
</dbReference>
<feature type="transmembrane region" description="Helical" evidence="8">
    <location>
        <begin position="111"/>
        <end position="133"/>
    </location>
</feature>
<keyword evidence="4 8" id="KW-0812">Transmembrane</keyword>
<keyword evidence="11" id="KW-1185">Reference proteome</keyword>
<evidence type="ECO:0000313" key="10">
    <source>
        <dbReference type="EMBL" id="RNL93948.1"/>
    </source>
</evidence>
<evidence type="ECO:0000256" key="2">
    <source>
        <dbReference type="ARBA" id="ARBA00022448"/>
    </source>
</evidence>
<evidence type="ECO:0000256" key="4">
    <source>
        <dbReference type="ARBA" id="ARBA00022692"/>
    </source>
</evidence>
<feature type="transmembrane region" description="Helical" evidence="8">
    <location>
        <begin position="348"/>
        <end position="381"/>
    </location>
</feature>
<reference evidence="10 11" key="1">
    <citation type="submission" date="2018-11" db="EMBL/GenBank/DDBJ databases">
        <title>Micromonospora sp. PPF5-17, a new actinomycetes isolated from a hot spring soil.</title>
        <authorList>
            <person name="Thawai C."/>
        </authorList>
    </citation>
    <scope>NUCLEOTIDE SEQUENCE [LARGE SCALE GENOMIC DNA]</scope>
    <source>
        <strain evidence="10 11">PPF5-17</strain>
    </source>
</reference>
<evidence type="ECO:0000256" key="3">
    <source>
        <dbReference type="ARBA" id="ARBA00022475"/>
    </source>
</evidence>
<keyword evidence="5 8" id="KW-1133">Transmembrane helix</keyword>
<protein>
    <submittedName>
        <fullName evidence="10">MFS transporter</fullName>
    </submittedName>
</protein>
<comment type="subcellular location">
    <subcellularLocation>
        <location evidence="1">Cell membrane</location>
        <topology evidence="1">Multi-pass membrane protein</topology>
    </subcellularLocation>
</comment>
<evidence type="ECO:0000313" key="11">
    <source>
        <dbReference type="Proteomes" id="UP000280698"/>
    </source>
</evidence>
<evidence type="ECO:0000256" key="6">
    <source>
        <dbReference type="ARBA" id="ARBA00023136"/>
    </source>
</evidence>
<evidence type="ECO:0000256" key="7">
    <source>
        <dbReference type="SAM" id="MobiDB-lite"/>
    </source>
</evidence>
<feature type="compositionally biased region" description="Basic and acidic residues" evidence="7">
    <location>
        <begin position="24"/>
        <end position="44"/>
    </location>
</feature>
<feature type="transmembrane region" description="Helical" evidence="8">
    <location>
        <begin position="207"/>
        <end position="228"/>
    </location>
</feature>
<accession>A0ABX9WB57</accession>
<feature type="region of interest" description="Disordered" evidence="7">
    <location>
        <begin position="12"/>
        <end position="55"/>
    </location>
</feature>
<feature type="compositionally biased region" description="Polar residues" evidence="7">
    <location>
        <begin position="12"/>
        <end position="23"/>
    </location>
</feature>
<comment type="caution">
    <text evidence="10">The sequence shown here is derived from an EMBL/GenBank/DDBJ whole genome shotgun (WGS) entry which is preliminary data.</text>
</comment>
<name>A0ABX9WB57_9ACTN</name>
<evidence type="ECO:0000256" key="1">
    <source>
        <dbReference type="ARBA" id="ARBA00004651"/>
    </source>
</evidence>
<dbReference type="EMBL" id="RJLN01000075">
    <property type="protein sequence ID" value="RNL93948.1"/>
    <property type="molecule type" value="Genomic_DNA"/>
</dbReference>
<proteinExistence type="predicted"/>
<dbReference type="Pfam" id="PF07690">
    <property type="entry name" value="MFS_1"/>
    <property type="match status" value="1"/>
</dbReference>
<dbReference type="PANTHER" id="PTHR23517:SF2">
    <property type="entry name" value="MULTIDRUG RESISTANCE PROTEIN MDTH"/>
    <property type="match status" value="1"/>
</dbReference>
<feature type="transmembrane region" description="Helical" evidence="8">
    <location>
        <begin position="437"/>
        <end position="459"/>
    </location>
</feature>
<keyword evidence="2" id="KW-0813">Transport</keyword>
<evidence type="ECO:0000259" key="9">
    <source>
        <dbReference type="PROSITE" id="PS50850"/>
    </source>
</evidence>
<sequence>MLITVSLAGETANRTPATSARLNRNSDTRTPRTQDSAQPKRLDRPVGGAVHSPAMGTRDSIRTAVRHVVPPAGLTRALAVQAMVYAVGHGLFQAGSAVFFTRALGLSPAQVGLGLSLAAGVSLLGTVPLGALTDRYGSQGVWLVGLLVEAALFASYPFVGGFAGFLAVVAALAVVDAATGVARQVYSINVLPAEERVTALAYQRSSLNVGFGLGAVISGGVLALDTMAAYRGMVWFNAAMLLVTALFVGRLPRLPGGRRSATPTSRLAVFRDRPFLAVALLSGLLSSHGTLYLVVLPLWVLSRTDAPRTLIAALVLLNTVLAVLLQVRVSRGADTTSGAARALRDGGLLIALFCLVLPLSAVTGGWVTIGVLVAAAVVLTLAELVQSAGMWGITSTLPPAAQRGAYVGAFRLGGQLQYLVAPAGLTALGVSTGGWGWFPLAALFTVAALAAVPLVAWAASRPRLGAAAPEPERVTPVP</sequence>
<keyword evidence="6 8" id="KW-0472">Membrane</keyword>
<feature type="transmembrane region" description="Helical" evidence="8">
    <location>
        <begin position="82"/>
        <end position="105"/>
    </location>
</feature>
<feature type="transmembrane region" description="Helical" evidence="8">
    <location>
        <begin position="275"/>
        <end position="300"/>
    </location>
</feature>
<dbReference type="InterPro" id="IPR011701">
    <property type="entry name" value="MFS"/>
</dbReference>
<dbReference type="InterPro" id="IPR036259">
    <property type="entry name" value="MFS_trans_sf"/>
</dbReference>
<dbReference type="InterPro" id="IPR050171">
    <property type="entry name" value="MFS_Transporters"/>
</dbReference>
<dbReference type="PANTHER" id="PTHR23517">
    <property type="entry name" value="RESISTANCE PROTEIN MDTM, PUTATIVE-RELATED-RELATED"/>
    <property type="match status" value="1"/>
</dbReference>
<organism evidence="10 11">
    <name type="scientific">Micromonospora solifontis</name>
    <dbReference type="NCBI Taxonomy" id="2487138"/>
    <lineage>
        <taxon>Bacteria</taxon>
        <taxon>Bacillati</taxon>
        <taxon>Actinomycetota</taxon>
        <taxon>Actinomycetes</taxon>
        <taxon>Micromonosporales</taxon>
        <taxon>Micromonosporaceae</taxon>
        <taxon>Micromonospora</taxon>
    </lineage>
</organism>
<feature type="transmembrane region" description="Helical" evidence="8">
    <location>
        <begin position="234"/>
        <end position="254"/>
    </location>
</feature>
<evidence type="ECO:0000256" key="5">
    <source>
        <dbReference type="ARBA" id="ARBA00022989"/>
    </source>
</evidence>